<dbReference type="PANTHER" id="PTHR38766">
    <property type="entry name" value="FLAGELLAR PROTEIN FLIO"/>
    <property type="match status" value="1"/>
</dbReference>
<dbReference type="Proteomes" id="UP001266357">
    <property type="component" value="Unassembled WGS sequence"/>
</dbReference>
<keyword evidence="5 7" id="KW-0975">Bacterial flagellum</keyword>
<keyword evidence="2 7" id="KW-0812">Transmembrane</keyword>
<dbReference type="EMBL" id="JAVRIF010000002">
    <property type="protein sequence ID" value="MDT0602839.1"/>
    <property type="molecule type" value="Genomic_DNA"/>
</dbReference>
<evidence type="ECO:0000256" key="3">
    <source>
        <dbReference type="ARBA" id="ARBA00022989"/>
    </source>
</evidence>
<comment type="caution">
    <text evidence="9">The sequence shown here is derived from an EMBL/GenBank/DDBJ whole genome shotgun (WGS) entry which is preliminary data.</text>
</comment>
<evidence type="ECO:0000256" key="2">
    <source>
        <dbReference type="ARBA" id="ARBA00022692"/>
    </source>
</evidence>
<evidence type="ECO:0000313" key="10">
    <source>
        <dbReference type="Proteomes" id="UP001266357"/>
    </source>
</evidence>
<dbReference type="RefSeq" id="WP_311577910.1">
    <property type="nucleotide sequence ID" value="NZ_JAVRIF010000002.1"/>
</dbReference>
<dbReference type="InterPro" id="IPR052205">
    <property type="entry name" value="FliO/MopB"/>
</dbReference>
<feature type="region of interest" description="Disordered" evidence="8">
    <location>
        <begin position="119"/>
        <end position="148"/>
    </location>
</feature>
<keyword evidence="3 7" id="KW-1133">Transmembrane helix</keyword>
<evidence type="ECO:0000256" key="8">
    <source>
        <dbReference type="SAM" id="MobiDB-lite"/>
    </source>
</evidence>
<keyword evidence="10" id="KW-1185">Reference proteome</keyword>
<keyword evidence="9" id="KW-0966">Cell projection</keyword>
<feature type="transmembrane region" description="Helical" evidence="7">
    <location>
        <begin position="22"/>
        <end position="43"/>
    </location>
</feature>
<keyword evidence="9" id="KW-0969">Cilium</keyword>
<evidence type="ECO:0000256" key="4">
    <source>
        <dbReference type="ARBA" id="ARBA00023136"/>
    </source>
</evidence>
<keyword evidence="1 7" id="KW-1003">Cell membrane</keyword>
<feature type="compositionally biased region" description="Polar residues" evidence="8">
    <location>
        <begin position="122"/>
        <end position="148"/>
    </location>
</feature>
<keyword evidence="9" id="KW-0282">Flagellum</keyword>
<sequence>MNVFAQEETVEVGKHANPNLDAMSMVLSLLMVLALIVISAWVLKKFNLANKSVSGMQVISSLPLGHKEKLVVVQIAEEQLLLGVSSQQINLIKTLDKPLAINTPITSDLSQTLNRFMAKKAGSQTTEQPSQQKNTANKQTENNTSSSV</sequence>
<evidence type="ECO:0000313" key="9">
    <source>
        <dbReference type="EMBL" id="MDT0602839.1"/>
    </source>
</evidence>
<evidence type="ECO:0000256" key="5">
    <source>
        <dbReference type="ARBA" id="ARBA00023143"/>
    </source>
</evidence>
<evidence type="ECO:0000256" key="6">
    <source>
        <dbReference type="ARBA" id="ARBA00037937"/>
    </source>
</evidence>
<accession>A0ABU2ZY64</accession>
<reference evidence="9 10" key="1">
    <citation type="submission" date="2023-09" db="EMBL/GenBank/DDBJ databases">
        <authorList>
            <person name="Rey-Velasco X."/>
        </authorList>
    </citation>
    <scope>NUCLEOTIDE SEQUENCE [LARGE SCALE GENOMIC DNA]</scope>
    <source>
        <strain evidence="9 10">W431</strain>
    </source>
</reference>
<proteinExistence type="inferred from homology"/>
<name>A0ABU2ZY64_9GAMM</name>
<comment type="subcellular location">
    <subcellularLocation>
        <location evidence="7">Cell membrane</location>
    </subcellularLocation>
    <subcellularLocation>
        <location evidence="7">Bacterial flagellum basal body</location>
    </subcellularLocation>
</comment>
<organism evidence="9 10">
    <name type="scientific">Thalassotalea castellviae</name>
    <dbReference type="NCBI Taxonomy" id="3075612"/>
    <lineage>
        <taxon>Bacteria</taxon>
        <taxon>Pseudomonadati</taxon>
        <taxon>Pseudomonadota</taxon>
        <taxon>Gammaproteobacteria</taxon>
        <taxon>Alteromonadales</taxon>
        <taxon>Colwelliaceae</taxon>
        <taxon>Thalassotalea</taxon>
    </lineage>
</organism>
<dbReference type="PANTHER" id="PTHR38766:SF1">
    <property type="entry name" value="FLAGELLAR PROTEIN FLIO"/>
    <property type="match status" value="1"/>
</dbReference>
<dbReference type="InterPro" id="IPR022781">
    <property type="entry name" value="Flagellar_biosynth_FliO"/>
</dbReference>
<evidence type="ECO:0000256" key="1">
    <source>
        <dbReference type="ARBA" id="ARBA00022475"/>
    </source>
</evidence>
<keyword evidence="4 7" id="KW-0472">Membrane</keyword>
<dbReference type="NCBIfam" id="TIGR03500">
    <property type="entry name" value="FliO_TIGR"/>
    <property type="match status" value="1"/>
</dbReference>
<dbReference type="Pfam" id="PF04347">
    <property type="entry name" value="FliO"/>
    <property type="match status" value="1"/>
</dbReference>
<protein>
    <recommendedName>
        <fullName evidence="7">Flagellar protein</fullName>
    </recommendedName>
</protein>
<gene>
    <name evidence="9" type="primary">fliO</name>
    <name evidence="9" type="ORF">RM573_04475</name>
</gene>
<evidence type="ECO:0000256" key="7">
    <source>
        <dbReference type="RuleBase" id="RU362064"/>
    </source>
</evidence>
<comment type="similarity">
    <text evidence="6 7">Belongs to the FliO/MopB family.</text>
</comment>